<dbReference type="Proteomes" id="UP000315700">
    <property type="component" value="Chromosome"/>
</dbReference>
<gene>
    <name evidence="1" type="ORF">Pan44_35370</name>
</gene>
<dbReference type="AlphaFoldDB" id="A0A517SH89"/>
<protein>
    <submittedName>
        <fullName evidence="1">Uncharacterized protein</fullName>
    </submittedName>
</protein>
<reference evidence="1 2" key="1">
    <citation type="submission" date="2019-02" db="EMBL/GenBank/DDBJ databases">
        <title>Deep-cultivation of Planctomycetes and their phenomic and genomic characterization uncovers novel biology.</title>
        <authorList>
            <person name="Wiegand S."/>
            <person name="Jogler M."/>
            <person name="Boedeker C."/>
            <person name="Pinto D."/>
            <person name="Vollmers J."/>
            <person name="Rivas-Marin E."/>
            <person name="Kohn T."/>
            <person name="Peeters S.H."/>
            <person name="Heuer A."/>
            <person name="Rast P."/>
            <person name="Oberbeckmann S."/>
            <person name="Bunk B."/>
            <person name="Jeske O."/>
            <person name="Meyerdierks A."/>
            <person name="Storesund J.E."/>
            <person name="Kallscheuer N."/>
            <person name="Luecker S."/>
            <person name="Lage O.M."/>
            <person name="Pohl T."/>
            <person name="Merkel B.J."/>
            <person name="Hornburger P."/>
            <person name="Mueller R.-W."/>
            <person name="Bruemmer F."/>
            <person name="Labrenz M."/>
            <person name="Spormann A.M."/>
            <person name="Op den Camp H."/>
            <person name="Overmann J."/>
            <person name="Amann R."/>
            <person name="Jetten M.S.M."/>
            <person name="Mascher T."/>
            <person name="Medema M.H."/>
            <person name="Devos D.P."/>
            <person name="Kaster A.-K."/>
            <person name="Ovreas L."/>
            <person name="Rohde M."/>
            <person name="Galperin M.Y."/>
            <person name="Jogler C."/>
        </authorList>
    </citation>
    <scope>NUCLEOTIDE SEQUENCE [LARGE SCALE GENOMIC DNA]</scope>
    <source>
        <strain evidence="1 2">Pan44</strain>
    </source>
</reference>
<organism evidence="1 2">
    <name type="scientific">Caulifigura coniformis</name>
    <dbReference type="NCBI Taxonomy" id="2527983"/>
    <lineage>
        <taxon>Bacteria</taxon>
        <taxon>Pseudomonadati</taxon>
        <taxon>Planctomycetota</taxon>
        <taxon>Planctomycetia</taxon>
        <taxon>Planctomycetales</taxon>
        <taxon>Planctomycetaceae</taxon>
        <taxon>Caulifigura</taxon>
    </lineage>
</organism>
<dbReference type="RefSeq" id="WP_145031343.1">
    <property type="nucleotide sequence ID" value="NZ_CP036271.1"/>
</dbReference>
<name>A0A517SH89_9PLAN</name>
<dbReference type="KEGG" id="ccos:Pan44_35370"/>
<evidence type="ECO:0000313" key="2">
    <source>
        <dbReference type="Proteomes" id="UP000315700"/>
    </source>
</evidence>
<dbReference type="InParanoid" id="A0A517SH89"/>
<accession>A0A517SH89</accession>
<evidence type="ECO:0000313" key="1">
    <source>
        <dbReference type="EMBL" id="QDT55493.1"/>
    </source>
</evidence>
<keyword evidence="2" id="KW-1185">Reference proteome</keyword>
<proteinExistence type="predicted"/>
<sequence>MIPFNDFIYRACTGGRSLIWDLATKYCELNGWPPHESYVRNVAEQFKEYASVTDPKYCFLMLADDREVVAKFCESHKVVRGQFTTVDKLAKRICEWSVLPLNRSVVRLLLERQLVGPERVPERAS</sequence>
<dbReference type="EMBL" id="CP036271">
    <property type="protein sequence ID" value="QDT55493.1"/>
    <property type="molecule type" value="Genomic_DNA"/>
</dbReference>